<proteinExistence type="predicted"/>
<evidence type="ECO:0000313" key="2">
    <source>
        <dbReference type="Proteomes" id="UP000196475"/>
    </source>
</evidence>
<dbReference type="AlphaFoldDB" id="A0A1Y3PRQ5"/>
<accession>A0A1Y3PRQ5</accession>
<evidence type="ECO:0008006" key="3">
    <source>
        <dbReference type="Google" id="ProtNLM"/>
    </source>
</evidence>
<dbReference type="Proteomes" id="UP000196475">
    <property type="component" value="Unassembled WGS sequence"/>
</dbReference>
<sequence length="137" mass="15395">MGIRCQCGETMEIQLRTLVYQGQVEIKNVPVTSCRACGRTQVVEEVKPELKALLKKLGDHPKSQLVAFQEVSSFTQVLVEAADEATGNGKEHWTEAMRRIKVDELLDLLLLARSLGDARWMGEIEEKLRAWAQLVST</sequence>
<reference evidence="2" key="1">
    <citation type="submission" date="2016-06" db="EMBL/GenBank/DDBJ databases">
        <authorList>
            <person name="Nascimento L."/>
            <person name="Pereira R.V."/>
            <person name="Martins L.F."/>
            <person name="Quaggio R.B."/>
            <person name="Silva A.M."/>
            <person name="Setubal J.C."/>
        </authorList>
    </citation>
    <scope>NUCLEOTIDE SEQUENCE [LARGE SCALE GENOMIC DNA]</scope>
</reference>
<evidence type="ECO:0000313" key="1">
    <source>
        <dbReference type="EMBL" id="OUM88847.1"/>
    </source>
</evidence>
<dbReference type="InterPro" id="IPR022453">
    <property type="entry name" value="Znf_MqsA-type"/>
</dbReference>
<gene>
    <name evidence="1" type="ORF">BAA01_14450</name>
</gene>
<comment type="caution">
    <text evidence="1">The sequence shown here is derived from an EMBL/GenBank/DDBJ whole genome shotgun (WGS) entry which is preliminary data.</text>
</comment>
<protein>
    <recommendedName>
        <fullName evidence="3">YgiT-type zinc finger domain-containing protein</fullName>
    </recommendedName>
</protein>
<name>A0A1Y3PRQ5_9BACI</name>
<dbReference type="NCBIfam" id="TIGR03831">
    <property type="entry name" value="YgiT_finger"/>
    <property type="match status" value="1"/>
</dbReference>
<dbReference type="EMBL" id="LZRT01000056">
    <property type="protein sequence ID" value="OUM88847.1"/>
    <property type="molecule type" value="Genomic_DNA"/>
</dbReference>
<organism evidence="1 2">
    <name type="scientific">Bacillus thermozeamaize</name>
    <dbReference type="NCBI Taxonomy" id="230954"/>
    <lineage>
        <taxon>Bacteria</taxon>
        <taxon>Bacillati</taxon>
        <taxon>Bacillota</taxon>
        <taxon>Bacilli</taxon>
        <taxon>Bacillales</taxon>
        <taxon>Bacillaceae</taxon>
        <taxon>Bacillus</taxon>
    </lineage>
</organism>